<keyword evidence="4" id="KW-1185">Reference proteome</keyword>
<keyword evidence="1" id="KW-0472">Membrane</keyword>
<dbReference type="EMBL" id="FNDB01000005">
    <property type="protein sequence ID" value="SDH20321.1"/>
    <property type="molecule type" value="Genomic_DNA"/>
</dbReference>
<keyword evidence="1" id="KW-0812">Transmembrane</keyword>
<protein>
    <recommendedName>
        <fullName evidence="2">CAAX prenyl protease 2/Lysostaphin resistance protein A-like domain-containing protein</fullName>
    </recommendedName>
</protein>
<evidence type="ECO:0000256" key="1">
    <source>
        <dbReference type="SAM" id="Phobius"/>
    </source>
</evidence>
<organism evidence="3 4">
    <name type="scientific">Flavobacterium omnivorum</name>
    <dbReference type="NCBI Taxonomy" id="178355"/>
    <lineage>
        <taxon>Bacteria</taxon>
        <taxon>Pseudomonadati</taxon>
        <taxon>Bacteroidota</taxon>
        <taxon>Flavobacteriia</taxon>
        <taxon>Flavobacteriales</taxon>
        <taxon>Flavobacteriaceae</taxon>
        <taxon>Flavobacterium</taxon>
    </lineage>
</organism>
<dbReference type="InterPro" id="IPR003675">
    <property type="entry name" value="Rce1/LyrA-like_dom"/>
</dbReference>
<evidence type="ECO:0000313" key="4">
    <source>
        <dbReference type="Proteomes" id="UP000199274"/>
    </source>
</evidence>
<dbReference type="GO" id="GO:0004175">
    <property type="term" value="F:endopeptidase activity"/>
    <property type="evidence" value="ECO:0007669"/>
    <property type="project" value="UniProtKB-ARBA"/>
</dbReference>
<feature type="transmembrane region" description="Helical" evidence="1">
    <location>
        <begin position="180"/>
        <end position="197"/>
    </location>
</feature>
<proteinExistence type="predicted"/>
<feature type="transmembrane region" description="Helical" evidence="1">
    <location>
        <begin position="267"/>
        <end position="286"/>
    </location>
</feature>
<dbReference type="Proteomes" id="UP000199274">
    <property type="component" value="Unassembled WGS sequence"/>
</dbReference>
<feature type="domain" description="CAAX prenyl protease 2/Lysostaphin resistance protein A-like" evidence="2">
    <location>
        <begin position="143"/>
        <end position="241"/>
    </location>
</feature>
<feature type="transmembrane region" description="Helical" evidence="1">
    <location>
        <begin position="107"/>
        <end position="128"/>
    </location>
</feature>
<sequence>MFIEQGVKSENRFWKYIWGSVLLVLASLIGQMLFVAALFYETFTNGTSYPTNNEALMRFFEPNVTLFLILISFVFIMLGVVLVVRYLHHQTFLSVTTARSKVDWNRIIFSFSIWSGITIVSTLFFYFYEPNDFVINFKPIPFVILVIIGILLIPIQTSSEEYIFRGYLMQGFANLSKNKWFPLLMTSLIFGGMHIFNPEVDKIGYIILVYYIGTGLFLGIITLMDEGLELALGFHAANNLVGALLITSDWSAFQTHSIFKDISDPSAGLDVILPVVIIYPILLFIFSKKYNWMNWKEKLSGNI</sequence>
<keyword evidence="1" id="KW-1133">Transmembrane helix</keyword>
<gene>
    <name evidence="3" type="ORF">SAMN04488062_10522</name>
</gene>
<feature type="transmembrane region" description="Helical" evidence="1">
    <location>
        <begin position="140"/>
        <end position="159"/>
    </location>
</feature>
<feature type="transmembrane region" description="Helical" evidence="1">
    <location>
        <begin position="66"/>
        <end position="87"/>
    </location>
</feature>
<feature type="transmembrane region" description="Helical" evidence="1">
    <location>
        <begin position="16"/>
        <end position="40"/>
    </location>
</feature>
<evidence type="ECO:0000313" key="3">
    <source>
        <dbReference type="EMBL" id="SDH20321.1"/>
    </source>
</evidence>
<dbReference type="GO" id="GO:0080120">
    <property type="term" value="P:CAAX-box protein maturation"/>
    <property type="evidence" value="ECO:0007669"/>
    <property type="project" value="UniProtKB-ARBA"/>
</dbReference>
<evidence type="ECO:0000259" key="2">
    <source>
        <dbReference type="Pfam" id="PF02517"/>
    </source>
</evidence>
<dbReference type="RefSeq" id="WP_091256896.1">
    <property type="nucleotide sequence ID" value="NZ_FNDB01000005.1"/>
</dbReference>
<feature type="transmembrane region" description="Helical" evidence="1">
    <location>
        <begin position="230"/>
        <end position="247"/>
    </location>
</feature>
<name>A0A1G8AHE3_9FLAO</name>
<accession>A0A1G8AHE3</accession>
<dbReference type="OrthoDB" id="2806188at2"/>
<dbReference type="STRING" id="178355.SAMN04488062_10522"/>
<reference evidence="4" key="1">
    <citation type="submission" date="2016-10" db="EMBL/GenBank/DDBJ databases">
        <authorList>
            <person name="Varghese N."/>
            <person name="Submissions S."/>
        </authorList>
    </citation>
    <scope>NUCLEOTIDE SEQUENCE [LARGE SCALE GENOMIC DNA]</scope>
    <source>
        <strain evidence="4">CGMCC 1.2747</strain>
    </source>
</reference>
<dbReference type="AlphaFoldDB" id="A0A1G8AHE3"/>
<dbReference type="Pfam" id="PF02517">
    <property type="entry name" value="Rce1-like"/>
    <property type="match status" value="1"/>
</dbReference>
<feature type="transmembrane region" description="Helical" evidence="1">
    <location>
        <begin position="203"/>
        <end position="223"/>
    </location>
</feature>